<feature type="chain" id="PRO_5031344695" description="GUN4-like domain-containing protein" evidence="1">
    <location>
        <begin position="19"/>
        <end position="216"/>
    </location>
</feature>
<dbReference type="PANTHER" id="PTHR34800">
    <property type="entry name" value="TETRAPYRROLE-BINDING PROTEIN, CHLOROPLASTIC"/>
    <property type="match status" value="1"/>
</dbReference>
<evidence type="ECO:0000313" key="3">
    <source>
        <dbReference type="EMBL" id="CAD9255723.1"/>
    </source>
</evidence>
<dbReference type="EMBL" id="HBGJ01021662">
    <property type="protein sequence ID" value="CAD9255723.1"/>
    <property type="molecule type" value="Transcribed_RNA"/>
</dbReference>
<dbReference type="CDD" id="cd16383">
    <property type="entry name" value="GUN4"/>
    <property type="match status" value="1"/>
</dbReference>
<dbReference type="PANTHER" id="PTHR34800:SF1">
    <property type="entry name" value="TETRAPYRROLE-BINDING PROTEIN, CHLOROPLASTIC"/>
    <property type="match status" value="1"/>
</dbReference>
<dbReference type="InterPro" id="IPR008629">
    <property type="entry name" value="GUN4-like"/>
</dbReference>
<dbReference type="Gene3D" id="1.25.40.620">
    <property type="match status" value="1"/>
</dbReference>
<dbReference type="Pfam" id="PF05419">
    <property type="entry name" value="GUN4"/>
    <property type="match status" value="1"/>
</dbReference>
<sequence length="216" mass="24426">MRAYAAVLAALAVPACLGFTVAPRSSRVTMARFMAEEGATAEVEAPKPAQPEIPELKSEVGYDHMPLAEALKDQDFLTADQITRDSLIQLAGEGAKDRNYVYFTEVYDIPGADLATMERLWLLYSKGKFGYTVQKRIWKLQKGSFDNFCRKIGWNTKDGEIERKLKWFGANEFIYDLEKAPKGHLPLTAALRGTPLLERLISHPVWETEWNPEEKN</sequence>
<dbReference type="Gene3D" id="1.10.10.1770">
    <property type="entry name" value="Gun4-like"/>
    <property type="match status" value="1"/>
</dbReference>
<keyword evidence="1" id="KW-0732">Signal</keyword>
<dbReference type="AlphaFoldDB" id="A0A7S1XQG5"/>
<evidence type="ECO:0000259" key="2">
    <source>
        <dbReference type="Pfam" id="PF05419"/>
    </source>
</evidence>
<gene>
    <name evidence="3" type="ORF">PPAR1163_LOCUS14093</name>
</gene>
<protein>
    <recommendedName>
        <fullName evidence="2">GUN4-like domain-containing protein</fullName>
    </recommendedName>
</protein>
<feature type="domain" description="GUN4-like" evidence="2">
    <location>
        <begin position="58"/>
        <end position="204"/>
    </location>
</feature>
<reference evidence="3" key="1">
    <citation type="submission" date="2021-01" db="EMBL/GenBank/DDBJ databases">
        <authorList>
            <person name="Corre E."/>
            <person name="Pelletier E."/>
            <person name="Niang G."/>
            <person name="Scheremetjew M."/>
            <person name="Finn R."/>
            <person name="Kale V."/>
            <person name="Holt S."/>
            <person name="Cochrane G."/>
            <person name="Meng A."/>
            <person name="Brown T."/>
            <person name="Cohen L."/>
        </authorList>
    </citation>
    <scope>NUCLEOTIDE SEQUENCE</scope>
    <source>
        <strain evidence="3">CCMP2877</strain>
    </source>
</reference>
<dbReference type="SUPFAM" id="SSF140869">
    <property type="entry name" value="GUN4-like"/>
    <property type="match status" value="1"/>
</dbReference>
<evidence type="ECO:0000256" key="1">
    <source>
        <dbReference type="SAM" id="SignalP"/>
    </source>
</evidence>
<dbReference type="GO" id="GO:0046906">
    <property type="term" value="F:tetrapyrrole binding"/>
    <property type="evidence" value="ECO:0007669"/>
    <property type="project" value="TreeGrafter"/>
</dbReference>
<organism evidence="3">
    <name type="scientific">Phaeomonas parva</name>
    <dbReference type="NCBI Taxonomy" id="124430"/>
    <lineage>
        <taxon>Eukaryota</taxon>
        <taxon>Sar</taxon>
        <taxon>Stramenopiles</taxon>
        <taxon>Ochrophyta</taxon>
        <taxon>Pinguiophyceae</taxon>
        <taxon>Pinguiochrysidales</taxon>
        <taxon>Pinguiochrysidaceae</taxon>
        <taxon>Phaeomonas</taxon>
    </lineage>
</organism>
<feature type="signal peptide" evidence="1">
    <location>
        <begin position="1"/>
        <end position="18"/>
    </location>
</feature>
<accession>A0A7S1XQG5</accession>
<name>A0A7S1XQG5_9STRA</name>
<dbReference type="InterPro" id="IPR037215">
    <property type="entry name" value="GUN4-like_sf"/>
</dbReference>
<proteinExistence type="predicted"/>